<organism evidence="11 12">
    <name type="scientific">Candidatus Colimorpha enterica</name>
    <dbReference type="NCBI Taxonomy" id="3083063"/>
    <lineage>
        <taxon>Bacteria</taxon>
        <taxon>Pseudomonadati</taxon>
        <taxon>Bacteroidota</taxon>
        <taxon>Bacteroidia</taxon>
        <taxon>Bacteroidales</taxon>
        <taxon>Candidatus Colimorpha</taxon>
    </lineage>
</organism>
<comment type="caution">
    <text evidence="11">The sequence shown here is derived from an EMBL/GenBank/DDBJ whole genome shotgun (WGS) entry which is preliminary data.</text>
</comment>
<protein>
    <recommendedName>
        <fullName evidence="3">DNA polymerase III subunit alpha</fullName>
        <ecNumber evidence="2">2.7.7.7</ecNumber>
    </recommendedName>
</protein>
<feature type="compositionally biased region" description="Basic and acidic residues" evidence="9">
    <location>
        <begin position="1077"/>
        <end position="1089"/>
    </location>
</feature>
<proteinExistence type="predicted"/>
<dbReference type="CDD" id="cd04485">
    <property type="entry name" value="DnaE_OBF"/>
    <property type="match status" value="1"/>
</dbReference>
<evidence type="ECO:0000313" key="11">
    <source>
        <dbReference type="EMBL" id="MCI5756144.1"/>
    </source>
</evidence>
<comment type="subcellular location">
    <subcellularLocation>
        <location evidence="1">Cytoplasm</location>
    </subcellularLocation>
</comment>
<dbReference type="SMART" id="SM00481">
    <property type="entry name" value="POLIIIAc"/>
    <property type="match status" value="1"/>
</dbReference>
<keyword evidence="5 11" id="KW-0548">Nucleotidyltransferase</keyword>
<evidence type="ECO:0000259" key="10">
    <source>
        <dbReference type="SMART" id="SM00481"/>
    </source>
</evidence>
<dbReference type="Pfam" id="PF17657">
    <property type="entry name" value="DNA_pol3_finger"/>
    <property type="match status" value="1"/>
</dbReference>
<dbReference type="InterPro" id="IPR040982">
    <property type="entry name" value="DNA_pol3_finger"/>
</dbReference>
<dbReference type="InterPro" id="IPR041931">
    <property type="entry name" value="DNA_pol3_alpha_thumb_dom"/>
</dbReference>
<keyword evidence="6" id="KW-0235">DNA replication</keyword>
<keyword evidence="7" id="KW-0239">DNA-directed DNA polymerase</keyword>
<evidence type="ECO:0000256" key="6">
    <source>
        <dbReference type="ARBA" id="ARBA00022705"/>
    </source>
</evidence>
<sequence>MNDFVHLHLHSEYSLLDGACRIAEIPKAASALGQKAVAITDHGVMYGAVAFYDACRENGIKPIIGCEVYVARRSRFEKSGNDAGADHLILLVKNETGYRNLIFMVSKAFTEGFYRKPRIDYELLSEHSEGLIALSACLAGYIPRHILNGDLEAAEEYAVKLDRLFGRGNFYLELQEHGIDGQRMVNECLAGISERTGIPLVATNDIHYLRKEDAKTQAVMMCIQTNTMISDGRPAAFATDEFYLKSADEMEGLFGRYENACENTVKIAGMCDFDFTFGKTQLPRFDPPDGMSAKDYLKKLAYEGLERREKNGDIVYDGKFSREDYRYRIEYELLVVSTMGYAGYYLIVADFVGYAKSHGIETGPGRGSGAGSLLAYLTGITEVDPVRFELLFESFLNPQRISMPDFDIDFCYRRRGEVIDYVAERYGSDHVAQIVTFGTMASRAVLRDVGRVMGMSYSDVDAAVRALPEGKYGVTLKEALDDSGFRALYDSDNRYRDLIDTAISLEGMPRNASTHAAGVVITDRPVADYVPLSVNGDTVVTQFDMDTVAKLGLLKFDFLALRYLTIISDTVSEIRKSEPEFDIAHIPLDDAETYALIASGRTDGLFQLESEGMKQLLVSMKPENIGDIMTAIALYRPGPMDAIPKFLANRADRNGIKYCFDCLAPILDETCGCIVYQEQVMQIFREVAGYTYGRADVVRRAIAKKKPGVIEKERASFLDGAGSRGYDRVDADRLYNEMTDFANYAFKKSHAAAYAVISFRTAYLKAHFAPMYYAALITSVFGNAPKMSEYIAECGKLGIRTLPPDINESGNGFTVSSGAIRYGLSAIKNVGDQFIARVVAEREKRRFSSFIDFVSRMSGTDLNRRQLEALIKAGTFDSLGEYRSRLLSSLNEIVDRFASEKRGNMTGQVGMFGTEDITFTYPDIPELPVMQKLMFEKESAGIYFSGHILDGYREHLSSLKTDRIRDIVSSFSGEPTGKRYSENQNVAVAGIITKTAKKTTKNGDTMAFALFEDRDAEIELIFFPNVYSACSKFVAQEAVLAVSATVSMRDGEPKLIVRGISPLNPDGTGGSVSVKPLRGDEQPPEAEVRSEIPRNSAGGAGLVVPQRPAPTTYEKKPAATVVTPDVSGKNPADRRMYIKVPDMKGDSFRRALAVVEIFCGMTPVIFFDSSTGKYMKSGLCIGATPFVTVELEEILGDGSVVLR</sequence>
<evidence type="ECO:0000256" key="8">
    <source>
        <dbReference type="ARBA" id="ARBA00049244"/>
    </source>
</evidence>
<dbReference type="NCBIfam" id="NF004226">
    <property type="entry name" value="PRK05673.1"/>
    <property type="match status" value="1"/>
</dbReference>
<dbReference type="PANTHER" id="PTHR32294">
    <property type="entry name" value="DNA POLYMERASE III SUBUNIT ALPHA"/>
    <property type="match status" value="1"/>
</dbReference>
<dbReference type="Pfam" id="PF07733">
    <property type="entry name" value="DNA_pol3_alpha"/>
    <property type="match status" value="1"/>
</dbReference>
<evidence type="ECO:0000256" key="4">
    <source>
        <dbReference type="ARBA" id="ARBA00022679"/>
    </source>
</evidence>
<feature type="region of interest" description="Disordered" evidence="9">
    <location>
        <begin position="1058"/>
        <end position="1089"/>
    </location>
</feature>
<dbReference type="InterPro" id="IPR029460">
    <property type="entry name" value="DNAPol_HHH"/>
</dbReference>
<dbReference type="CDD" id="cd12113">
    <property type="entry name" value="PHP_PolIIIA_DnaE3"/>
    <property type="match status" value="1"/>
</dbReference>
<evidence type="ECO:0000256" key="2">
    <source>
        <dbReference type="ARBA" id="ARBA00012417"/>
    </source>
</evidence>
<dbReference type="NCBIfam" id="NF005298">
    <property type="entry name" value="PRK06826.1"/>
    <property type="match status" value="1"/>
</dbReference>
<evidence type="ECO:0000256" key="7">
    <source>
        <dbReference type="ARBA" id="ARBA00022932"/>
    </source>
</evidence>
<dbReference type="GO" id="GO:0005737">
    <property type="term" value="C:cytoplasm"/>
    <property type="evidence" value="ECO:0007669"/>
    <property type="project" value="UniProtKB-SubCell"/>
</dbReference>
<dbReference type="EMBL" id="JALEMU010000123">
    <property type="protein sequence ID" value="MCI5756144.1"/>
    <property type="molecule type" value="Genomic_DNA"/>
</dbReference>
<dbReference type="Gene3D" id="3.20.20.140">
    <property type="entry name" value="Metal-dependent hydrolases"/>
    <property type="match status" value="1"/>
</dbReference>
<dbReference type="InterPro" id="IPR003141">
    <property type="entry name" value="Pol/His_phosphatase_N"/>
</dbReference>
<dbReference type="NCBIfam" id="TIGR00594">
    <property type="entry name" value="polc"/>
    <property type="match status" value="1"/>
</dbReference>
<dbReference type="GO" id="GO:0003887">
    <property type="term" value="F:DNA-directed DNA polymerase activity"/>
    <property type="evidence" value="ECO:0007669"/>
    <property type="project" value="UniProtKB-KW"/>
</dbReference>
<name>A0AAE3FHX3_9BACT</name>
<feature type="domain" description="Polymerase/histidinol phosphatase N-terminal" evidence="10">
    <location>
        <begin position="5"/>
        <end position="72"/>
    </location>
</feature>
<dbReference type="Pfam" id="PF14579">
    <property type="entry name" value="HHH_6"/>
    <property type="match status" value="1"/>
</dbReference>
<dbReference type="Pfam" id="PF02811">
    <property type="entry name" value="PHP"/>
    <property type="match status" value="1"/>
</dbReference>
<dbReference type="GO" id="GO:0006260">
    <property type="term" value="P:DNA replication"/>
    <property type="evidence" value="ECO:0007669"/>
    <property type="project" value="UniProtKB-KW"/>
</dbReference>
<dbReference type="GO" id="GO:0003676">
    <property type="term" value="F:nucleic acid binding"/>
    <property type="evidence" value="ECO:0007669"/>
    <property type="project" value="InterPro"/>
</dbReference>
<evidence type="ECO:0000256" key="9">
    <source>
        <dbReference type="SAM" id="MobiDB-lite"/>
    </source>
</evidence>
<evidence type="ECO:0000313" key="12">
    <source>
        <dbReference type="Proteomes" id="UP001139365"/>
    </source>
</evidence>
<evidence type="ECO:0000256" key="5">
    <source>
        <dbReference type="ARBA" id="ARBA00022695"/>
    </source>
</evidence>
<comment type="catalytic activity">
    <reaction evidence="8">
        <text>DNA(n) + a 2'-deoxyribonucleoside 5'-triphosphate = DNA(n+1) + diphosphate</text>
        <dbReference type="Rhea" id="RHEA:22508"/>
        <dbReference type="Rhea" id="RHEA-COMP:17339"/>
        <dbReference type="Rhea" id="RHEA-COMP:17340"/>
        <dbReference type="ChEBI" id="CHEBI:33019"/>
        <dbReference type="ChEBI" id="CHEBI:61560"/>
        <dbReference type="ChEBI" id="CHEBI:173112"/>
        <dbReference type="EC" id="2.7.7.7"/>
    </reaction>
</comment>
<evidence type="ECO:0000256" key="3">
    <source>
        <dbReference type="ARBA" id="ARBA00019114"/>
    </source>
</evidence>
<dbReference type="GO" id="GO:0008408">
    <property type="term" value="F:3'-5' exonuclease activity"/>
    <property type="evidence" value="ECO:0007669"/>
    <property type="project" value="InterPro"/>
</dbReference>
<dbReference type="Proteomes" id="UP001139365">
    <property type="component" value="Unassembled WGS sequence"/>
</dbReference>
<gene>
    <name evidence="11" type="ORF">MR241_07615</name>
</gene>
<evidence type="ECO:0000256" key="1">
    <source>
        <dbReference type="ARBA" id="ARBA00004496"/>
    </source>
</evidence>
<dbReference type="InterPro" id="IPR011708">
    <property type="entry name" value="DNA_pol3_alpha_NTPase_dom"/>
</dbReference>
<dbReference type="InterPro" id="IPR004805">
    <property type="entry name" value="DnaE2/DnaE/PolC"/>
</dbReference>
<dbReference type="Pfam" id="PF01336">
    <property type="entry name" value="tRNA_anti-codon"/>
    <property type="match status" value="1"/>
</dbReference>
<dbReference type="EC" id="2.7.7.7" evidence="2"/>
<dbReference type="Gene3D" id="1.10.150.870">
    <property type="match status" value="1"/>
</dbReference>
<reference evidence="11 12" key="1">
    <citation type="submission" date="2022-03" db="EMBL/GenBank/DDBJ databases">
        <title>Metagenome-assembled genomes from swine fecal metagenomes.</title>
        <authorList>
            <person name="Holman D.B."/>
            <person name="Kommadath A."/>
        </authorList>
    </citation>
    <scope>NUCLEOTIDE SEQUENCE [LARGE SCALE GENOMIC DNA]</scope>
    <source>
        <strain evidence="11">SUG147</strain>
    </source>
</reference>
<dbReference type="PANTHER" id="PTHR32294:SF0">
    <property type="entry name" value="DNA POLYMERASE III SUBUNIT ALPHA"/>
    <property type="match status" value="1"/>
</dbReference>
<dbReference type="SUPFAM" id="SSF89550">
    <property type="entry name" value="PHP domain-like"/>
    <property type="match status" value="1"/>
</dbReference>
<dbReference type="AlphaFoldDB" id="A0AAE3FHX3"/>
<dbReference type="InterPro" id="IPR004365">
    <property type="entry name" value="NA-bd_OB_tRNA"/>
</dbReference>
<dbReference type="InterPro" id="IPR016195">
    <property type="entry name" value="Pol/histidinol_Pase-like"/>
</dbReference>
<dbReference type="InterPro" id="IPR004013">
    <property type="entry name" value="PHP_dom"/>
</dbReference>
<dbReference type="Gene3D" id="1.10.10.1600">
    <property type="entry name" value="Bacterial DNA polymerase III alpha subunit, thumb domain"/>
    <property type="match status" value="1"/>
</dbReference>
<accession>A0AAE3FHX3</accession>
<keyword evidence="4 11" id="KW-0808">Transferase</keyword>